<keyword evidence="15" id="KW-1185">Reference proteome</keyword>
<name>A0ABQ5UWJ0_9PROT</name>
<dbReference type="GO" id="GO:0016301">
    <property type="term" value="F:kinase activity"/>
    <property type="evidence" value="ECO:0007669"/>
    <property type="project" value="UniProtKB-KW"/>
</dbReference>
<dbReference type="InterPro" id="IPR003594">
    <property type="entry name" value="HATPase_dom"/>
</dbReference>
<feature type="domain" description="Histidine kinase" evidence="12">
    <location>
        <begin position="261"/>
        <end position="461"/>
    </location>
</feature>
<dbReference type="PROSITE" id="PS50109">
    <property type="entry name" value="HIS_KIN"/>
    <property type="match status" value="1"/>
</dbReference>
<dbReference type="PROSITE" id="PS50885">
    <property type="entry name" value="HAMP"/>
    <property type="match status" value="1"/>
</dbReference>
<dbReference type="PANTHER" id="PTHR45436">
    <property type="entry name" value="SENSOR HISTIDINE KINASE YKOH"/>
    <property type="match status" value="1"/>
</dbReference>
<sequence length="465" mass="49963">MVGDVPNPSLVSRLVRAALLWTVPALITALVLLTWFYRNTVYQSFDDPLDSAVTALIASVEVTETGQLSLTREPIDPRYQQALSGRYWMIGQPREEGRVVPLLASRSLYGETLIVSDRARTALSEASGEAVRFASDGQNGSEPLRIVGREVRLPGMNDPVIAMAGADRRPATRSIQRFAVIALIVLGLLSAGLLAAIYAQVRLGLRPLFTLAERVAAVREGQTTRVEGRYPAEIAGVAEELNSLIAHNRNVVERAQTHVGNLAHGLKTPIAVLQNEASLGSSVDPGVVKRQTDAMSAQVDHHLRRARAAARGQAIGLSSDVDSVISAMARTLPRIHRDKDLVIDVDGDAGLRFRGDKRDLEDMVGNLMDNAAKWTDGRIDVMRGCDESSLQIIIEDSGPGIPETAIETALKRGARLDEATPGSGLGLSIVDDLAEAYGGSLSLSRSQLGGLRAALTLPRAQKDRS</sequence>
<dbReference type="InterPro" id="IPR003660">
    <property type="entry name" value="HAMP_dom"/>
</dbReference>
<dbReference type="PRINTS" id="PR00344">
    <property type="entry name" value="BCTRLSENSOR"/>
</dbReference>
<dbReference type="SUPFAM" id="SSF55874">
    <property type="entry name" value="ATPase domain of HSP90 chaperone/DNA topoisomerase II/histidine kinase"/>
    <property type="match status" value="1"/>
</dbReference>
<evidence type="ECO:0000256" key="6">
    <source>
        <dbReference type="ARBA" id="ARBA00022692"/>
    </source>
</evidence>
<evidence type="ECO:0000256" key="1">
    <source>
        <dbReference type="ARBA" id="ARBA00000085"/>
    </source>
</evidence>
<evidence type="ECO:0000313" key="15">
    <source>
        <dbReference type="Proteomes" id="UP001161390"/>
    </source>
</evidence>
<comment type="subcellular location">
    <subcellularLocation>
        <location evidence="2">Membrane</location>
    </subcellularLocation>
</comment>
<evidence type="ECO:0000256" key="4">
    <source>
        <dbReference type="ARBA" id="ARBA00022553"/>
    </source>
</evidence>
<dbReference type="InterPro" id="IPR036890">
    <property type="entry name" value="HATPase_C_sf"/>
</dbReference>
<keyword evidence="7 14" id="KW-0418">Kinase</keyword>
<evidence type="ECO:0000256" key="8">
    <source>
        <dbReference type="ARBA" id="ARBA00022989"/>
    </source>
</evidence>
<evidence type="ECO:0000256" key="11">
    <source>
        <dbReference type="SAM" id="Phobius"/>
    </source>
</evidence>
<keyword evidence="5" id="KW-0808">Transferase</keyword>
<keyword evidence="9" id="KW-0902">Two-component regulatory system</keyword>
<keyword evidence="8 11" id="KW-1133">Transmembrane helix</keyword>
<comment type="caution">
    <text evidence="14">The sequence shown here is derived from an EMBL/GenBank/DDBJ whole genome shotgun (WGS) entry which is preliminary data.</text>
</comment>
<keyword evidence="6 11" id="KW-0812">Transmembrane</keyword>
<dbReference type="RefSeq" id="WP_284369490.1">
    <property type="nucleotide sequence ID" value="NZ_BSNJ01000001.1"/>
</dbReference>
<protein>
    <recommendedName>
        <fullName evidence="3">histidine kinase</fullName>
        <ecNumber evidence="3">2.7.13.3</ecNumber>
    </recommendedName>
</protein>
<feature type="transmembrane region" description="Helical" evidence="11">
    <location>
        <begin position="18"/>
        <end position="37"/>
    </location>
</feature>
<evidence type="ECO:0000256" key="3">
    <source>
        <dbReference type="ARBA" id="ARBA00012438"/>
    </source>
</evidence>
<keyword evidence="4" id="KW-0597">Phosphoprotein</keyword>
<proteinExistence type="predicted"/>
<dbReference type="SMART" id="SM00387">
    <property type="entry name" value="HATPase_c"/>
    <property type="match status" value="1"/>
</dbReference>
<dbReference type="Proteomes" id="UP001161390">
    <property type="component" value="Unassembled WGS sequence"/>
</dbReference>
<dbReference type="InterPro" id="IPR050428">
    <property type="entry name" value="TCS_sensor_his_kinase"/>
</dbReference>
<evidence type="ECO:0000256" key="9">
    <source>
        <dbReference type="ARBA" id="ARBA00023012"/>
    </source>
</evidence>
<dbReference type="PANTHER" id="PTHR45436:SF5">
    <property type="entry name" value="SENSOR HISTIDINE KINASE TRCS"/>
    <property type="match status" value="1"/>
</dbReference>
<dbReference type="Pfam" id="PF02518">
    <property type="entry name" value="HATPase_c"/>
    <property type="match status" value="1"/>
</dbReference>
<dbReference type="Gene3D" id="3.30.565.10">
    <property type="entry name" value="Histidine kinase-like ATPase, C-terminal domain"/>
    <property type="match status" value="1"/>
</dbReference>
<dbReference type="EMBL" id="BSNJ01000001">
    <property type="protein sequence ID" value="GLQ19654.1"/>
    <property type="molecule type" value="Genomic_DNA"/>
</dbReference>
<reference evidence="14" key="1">
    <citation type="journal article" date="2014" name="Int. J. Syst. Evol. Microbiol.">
        <title>Complete genome of a new Firmicutes species belonging to the dominant human colonic microbiota ('Ruminococcus bicirculans') reveals two chromosomes and a selective capacity to utilize plant glucans.</title>
        <authorList>
            <consortium name="NISC Comparative Sequencing Program"/>
            <person name="Wegmann U."/>
            <person name="Louis P."/>
            <person name="Goesmann A."/>
            <person name="Henrissat B."/>
            <person name="Duncan S.H."/>
            <person name="Flint H.J."/>
        </authorList>
    </citation>
    <scope>NUCLEOTIDE SEQUENCE</scope>
    <source>
        <strain evidence="14">NBRC 108216</strain>
    </source>
</reference>
<evidence type="ECO:0000256" key="10">
    <source>
        <dbReference type="ARBA" id="ARBA00023136"/>
    </source>
</evidence>
<dbReference type="InterPro" id="IPR004358">
    <property type="entry name" value="Sig_transdc_His_kin-like_C"/>
</dbReference>
<evidence type="ECO:0000256" key="7">
    <source>
        <dbReference type="ARBA" id="ARBA00022777"/>
    </source>
</evidence>
<keyword evidence="10 11" id="KW-0472">Membrane</keyword>
<evidence type="ECO:0000256" key="2">
    <source>
        <dbReference type="ARBA" id="ARBA00004370"/>
    </source>
</evidence>
<dbReference type="InterPro" id="IPR005467">
    <property type="entry name" value="His_kinase_dom"/>
</dbReference>
<reference evidence="14" key="2">
    <citation type="submission" date="2023-01" db="EMBL/GenBank/DDBJ databases">
        <title>Draft genome sequence of Algimonas porphyrae strain NBRC 108216.</title>
        <authorList>
            <person name="Sun Q."/>
            <person name="Mori K."/>
        </authorList>
    </citation>
    <scope>NUCLEOTIDE SEQUENCE</scope>
    <source>
        <strain evidence="14">NBRC 108216</strain>
    </source>
</reference>
<evidence type="ECO:0000256" key="5">
    <source>
        <dbReference type="ARBA" id="ARBA00022679"/>
    </source>
</evidence>
<organism evidence="14 15">
    <name type="scientific">Algimonas porphyrae</name>
    <dbReference type="NCBI Taxonomy" id="1128113"/>
    <lineage>
        <taxon>Bacteria</taxon>
        <taxon>Pseudomonadati</taxon>
        <taxon>Pseudomonadota</taxon>
        <taxon>Alphaproteobacteria</taxon>
        <taxon>Maricaulales</taxon>
        <taxon>Robiginitomaculaceae</taxon>
        <taxon>Algimonas</taxon>
    </lineage>
</organism>
<feature type="domain" description="HAMP" evidence="13">
    <location>
        <begin position="202"/>
        <end position="253"/>
    </location>
</feature>
<evidence type="ECO:0000313" key="14">
    <source>
        <dbReference type="EMBL" id="GLQ19654.1"/>
    </source>
</evidence>
<dbReference type="EC" id="2.7.13.3" evidence="3"/>
<feature type="transmembrane region" description="Helical" evidence="11">
    <location>
        <begin position="178"/>
        <end position="199"/>
    </location>
</feature>
<gene>
    <name evidence="14" type="ORF">GCM10007854_06090</name>
</gene>
<evidence type="ECO:0000259" key="13">
    <source>
        <dbReference type="PROSITE" id="PS50885"/>
    </source>
</evidence>
<dbReference type="Gene3D" id="1.10.287.130">
    <property type="match status" value="1"/>
</dbReference>
<evidence type="ECO:0000259" key="12">
    <source>
        <dbReference type="PROSITE" id="PS50109"/>
    </source>
</evidence>
<comment type="catalytic activity">
    <reaction evidence="1">
        <text>ATP + protein L-histidine = ADP + protein N-phospho-L-histidine.</text>
        <dbReference type="EC" id="2.7.13.3"/>
    </reaction>
</comment>
<accession>A0ABQ5UWJ0</accession>